<feature type="region of interest" description="Disordered" evidence="1">
    <location>
        <begin position="36"/>
        <end position="66"/>
    </location>
</feature>
<evidence type="ECO:0000313" key="2">
    <source>
        <dbReference type="EMBL" id="CEK68037.1"/>
    </source>
</evidence>
<feature type="region of interest" description="Disordered" evidence="1">
    <location>
        <begin position="97"/>
        <end position="119"/>
    </location>
</feature>
<proteinExistence type="predicted"/>
<name>A0A0B6ZI43_9EUPU</name>
<dbReference type="EMBL" id="HACG01021172">
    <property type="protein sequence ID" value="CEK68037.1"/>
    <property type="molecule type" value="Transcribed_RNA"/>
</dbReference>
<gene>
    <name evidence="2" type="primary">ORF64859</name>
</gene>
<accession>A0A0B6ZI43</accession>
<reference evidence="2" key="1">
    <citation type="submission" date="2014-12" db="EMBL/GenBank/DDBJ databases">
        <title>Insight into the proteome of Arion vulgaris.</title>
        <authorList>
            <person name="Aradska J."/>
            <person name="Bulat T."/>
            <person name="Smidak R."/>
            <person name="Sarate P."/>
            <person name="Gangsoo J."/>
            <person name="Sialana F."/>
            <person name="Bilban M."/>
            <person name="Lubec G."/>
        </authorList>
    </citation>
    <scope>NUCLEOTIDE SEQUENCE</scope>
    <source>
        <tissue evidence="2">Skin</tissue>
    </source>
</reference>
<feature type="non-terminal residue" evidence="2">
    <location>
        <position position="119"/>
    </location>
</feature>
<sequence>EVSGHINISARNPQSKIEPGVSQYFFKERIPWKPGKVRKMQEDINKTGHISQDEDDEEDRNKNEGFREVTILQDVIDERTLLEQTCEHQPAVSLCPSHSCVELSSSEESESVPMSLYER</sequence>
<feature type="non-terminal residue" evidence="2">
    <location>
        <position position="1"/>
    </location>
</feature>
<dbReference type="AlphaFoldDB" id="A0A0B6ZI43"/>
<organism evidence="2">
    <name type="scientific">Arion vulgaris</name>
    <dbReference type="NCBI Taxonomy" id="1028688"/>
    <lineage>
        <taxon>Eukaryota</taxon>
        <taxon>Metazoa</taxon>
        <taxon>Spiralia</taxon>
        <taxon>Lophotrochozoa</taxon>
        <taxon>Mollusca</taxon>
        <taxon>Gastropoda</taxon>
        <taxon>Heterobranchia</taxon>
        <taxon>Euthyneura</taxon>
        <taxon>Panpulmonata</taxon>
        <taxon>Eupulmonata</taxon>
        <taxon>Stylommatophora</taxon>
        <taxon>Helicina</taxon>
        <taxon>Arionoidea</taxon>
        <taxon>Arionidae</taxon>
        <taxon>Arion</taxon>
    </lineage>
</organism>
<protein>
    <submittedName>
        <fullName evidence="2">Uncharacterized protein</fullName>
    </submittedName>
</protein>
<evidence type="ECO:0000256" key="1">
    <source>
        <dbReference type="SAM" id="MobiDB-lite"/>
    </source>
</evidence>